<evidence type="ECO:0000256" key="1">
    <source>
        <dbReference type="SAM" id="Phobius"/>
    </source>
</evidence>
<gene>
    <name evidence="4" type="ORF">KC909_00325</name>
</gene>
<dbReference type="AlphaFoldDB" id="A0A955L4L4"/>
<evidence type="ECO:0000313" key="4">
    <source>
        <dbReference type="EMBL" id="MCA9382790.1"/>
    </source>
</evidence>
<organism evidence="4 5">
    <name type="scientific">Candidatus Dojkabacteria bacterium</name>
    <dbReference type="NCBI Taxonomy" id="2099670"/>
    <lineage>
        <taxon>Bacteria</taxon>
        <taxon>Candidatus Dojkabacteria</taxon>
    </lineage>
</organism>
<proteinExistence type="predicted"/>
<keyword evidence="1" id="KW-0472">Membrane</keyword>
<accession>A0A955L4L4</accession>
<dbReference type="Pfam" id="PF26514">
    <property type="entry name" value="DUF8173"/>
    <property type="match status" value="1"/>
</dbReference>
<feature type="transmembrane region" description="Helical" evidence="1">
    <location>
        <begin position="323"/>
        <end position="343"/>
    </location>
</feature>
<evidence type="ECO:0000313" key="5">
    <source>
        <dbReference type="Proteomes" id="UP000783287"/>
    </source>
</evidence>
<protein>
    <recommendedName>
        <fullName evidence="3">DUF8173 domain-containing protein</fullName>
    </recommendedName>
</protein>
<name>A0A955L4L4_9BACT</name>
<dbReference type="Proteomes" id="UP000783287">
    <property type="component" value="Unassembled WGS sequence"/>
</dbReference>
<keyword evidence="1" id="KW-1133">Transmembrane helix</keyword>
<reference evidence="4" key="2">
    <citation type="journal article" date="2021" name="Microbiome">
        <title>Successional dynamics and alternative stable states in a saline activated sludge microbial community over 9 years.</title>
        <authorList>
            <person name="Wang Y."/>
            <person name="Ye J."/>
            <person name="Ju F."/>
            <person name="Liu L."/>
            <person name="Boyd J.A."/>
            <person name="Deng Y."/>
            <person name="Parks D.H."/>
            <person name="Jiang X."/>
            <person name="Yin X."/>
            <person name="Woodcroft B.J."/>
            <person name="Tyson G.W."/>
            <person name="Hugenholtz P."/>
            <person name="Polz M.F."/>
            <person name="Zhang T."/>
        </authorList>
    </citation>
    <scope>NUCLEOTIDE SEQUENCE</scope>
    <source>
        <strain evidence="4">HKST-UBA14</strain>
    </source>
</reference>
<feature type="chain" id="PRO_5037509913" description="DUF8173 domain-containing protein" evidence="2">
    <location>
        <begin position="25"/>
        <end position="416"/>
    </location>
</feature>
<feature type="domain" description="DUF8173" evidence="3">
    <location>
        <begin position="262"/>
        <end position="400"/>
    </location>
</feature>
<feature type="transmembrane region" description="Helical" evidence="1">
    <location>
        <begin position="296"/>
        <end position="317"/>
    </location>
</feature>
<dbReference type="EMBL" id="JAGQLK010000004">
    <property type="protein sequence ID" value="MCA9382790.1"/>
    <property type="molecule type" value="Genomic_DNA"/>
</dbReference>
<dbReference type="InterPro" id="IPR058486">
    <property type="entry name" value="DUF8173"/>
</dbReference>
<evidence type="ECO:0000256" key="2">
    <source>
        <dbReference type="SAM" id="SignalP"/>
    </source>
</evidence>
<reference evidence="4" key="1">
    <citation type="submission" date="2020-04" db="EMBL/GenBank/DDBJ databases">
        <authorList>
            <person name="Zhang T."/>
        </authorList>
    </citation>
    <scope>NUCLEOTIDE SEQUENCE</scope>
    <source>
        <strain evidence="4">HKST-UBA14</strain>
    </source>
</reference>
<feature type="transmembrane region" description="Helical" evidence="1">
    <location>
        <begin position="254"/>
        <end position="275"/>
    </location>
</feature>
<sequence length="416" mass="44532">MKSLKVAMTWFVLFGVLSAIPVSAAELQNKEQDSNYTVVEDVHDDLYVVGEEKVTVDGNVYGDLFVAGGMIYVNGDVEGDIYIAGGQVSIRNEVMGSVFVAGGQIDIDGTVNRSIYIAGGEVDINADIQDDVLIFAGQVNLSGTVGDDVRGTGGYIVIDSKVNGDVLASGGTLNLNGDVLGDVLIAGEDLSVDAEMIGGNLTVYGKEDNLELSSDIEVLGNYKIEEPKAFESNVQVSTRPFLKGFSFAGFFTRILFSLLNTLGIFILGMVMLKVAPVKTEQTLRQMKNANDLLKSFAVGVIAFPVLAAVSLVMLLSFVGWPSLWVLLSLAVVSSSLALPLFSLRLGRYITNRIKISDSEYVKLAVGLVVLTIVFAIPCLGSLLQLFVTATAVGAMLQMHYKNYQNAQAHIKGTKSK</sequence>
<evidence type="ECO:0000259" key="3">
    <source>
        <dbReference type="Pfam" id="PF26514"/>
    </source>
</evidence>
<feature type="transmembrane region" description="Helical" evidence="1">
    <location>
        <begin position="363"/>
        <end position="387"/>
    </location>
</feature>
<keyword evidence="2" id="KW-0732">Signal</keyword>
<feature type="signal peptide" evidence="2">
    <location>
        <begin position="1"/>
        <end position="24"/>
    </location>
</feature>
<keyword evidence="1" id="KW-0812">Transmembrane</keyword>
<comment type="caution">
    <text evidence="4">The sequence shown here is derived from an EMBL/GenBank/DDBJ whole genome shotgun (WGS) entry which is preliminary data.</text>
</comment>